<proteinExistence type="predicted"/>
<name>A0A7W4VYE5_9ACTN</name>
<dbReference type="EMBL" id="JACHWR010000002">
    <property type="protein sequence ID" value="MBB3043587.1"/>
    <property type="molecule type" value="Genomic_DNA"/>
</dbReference>
<protein>
    <submittedName>
        <fullName evidence="1">Uncharacterized protein</fullName>
    </submittedName>
</protein>
<dbReference type="AlphaFoldDB" id="A0A7W4VYE5"/>
<keyword evidence="2" id="KW-1185">Reference proteome</keyword>
<sequence>MRNTPRHHPTPEQARLIERGLAGVAQFEAEEGAFTEEELAEARALIAADRGDPVDR</sequence>
<reference evidence="1 2" key="1">
    <citation type="submission" date="2020-08" db="EMBL/GenBank/DDBJ databases">
        <title>Sequencing the genomes of 1000 actinobacteria strains.</title>
        <authorList>
            <person name="Klenk H.-P."/>
        </authorList>
    </citation>
    <scope>NUCLEOTIDE SEQUENCE [LARGE SCALE GENOMIC DNA]</scope>
    <source>
        <strain evidence="1 2">DSM 105498</strain>
    </source>
</reference>
<evidence type="ECO:0000313" key="2">
    <source>
        <dbReference type="Proteomes" id="UP000589626"/>
    </source>
</evidence>
<comment type="caution">
    <text evidence="1">The sequence shown here is derived from an EMBL/GenBank/DDBJ whole genome shotgun (WGS) entry which is preliminary data.</text>
</comment>
<dbReference type="RefSeq" id="WP_183593388.1">
    <property type="nucleotide sequence ID" value="NZ_JACHWR010000002.1"/>
</dbReference>
<accession>A0A7W4VYE5</accession>
<gene>
    <name evidence="1" type="ORF">FHU40_003405</name>
</gene>
<evidence type="ECO:0000313" key="1">
    <source>
        <dbReference type="EMBL" id="MBB3043587.1"/>
    </source>
</evidence>
<dbReference type="Proteomes" id="UP000589626">
    <property type="component" value="Unassembled WGS sequence"/>
</dbReference>
<organism evidence="1 2">
    <name type="scientific">Nocardioides soli</name>
    <dbReference type="NCBI Taxonomy" id="1036020"/>
    <lineage>
        <taxon>Bacteria</taxon>
        <taxon>Bacillati</taxon>
        <taxon>Actinomycetota</taxon>
        <taxon>Actinomycetes</taxon>
        <taxon>Propionibacteriales</taxon>
        <taxon>Nocardioidaceae</taxon>
        <taxon>Nocardioides</taxon>
    </lineage>
</organism>